<feature type="domain" description="AB hydrolase-1" evidence="7">
    <location>
        <begin position="98"/>
        <end position="345"/>
    </location>
</feature>
<dbReference type="UniPathway" id="UPA00917"/>
<dbReference type="GO" id="GO:0016746">
    <property type="term" value="F:acyltransferase activity"/>
    <property type="evidence" value="ECO:0007669"/>
    <property type="project" value="UniProtKB-KW"/>
</dbReference>
<dbReference type="Proteomes" id="UP000594059">
    <property type="component" value="Chromosome"/>
</dbReference>
<dbReference type="InterPro" id="IPR051321">
    <property type="entry name" value="PHA/PHB_synthase"/>
</dbReference>
<evidence type="ECO:0000256" key="2">
    <source>
        <dbReference type="ARBA" id="ARBA00019065"/>
    </source>
</evidence>
<keyword evidence="5" id="KW-0012">Acyltransferase</keyword>
<keyword evidence="3" id="KW-0808">Transferase</keyword>
<dbReference type="NCBIfam" id="TIGR01836">
    <property type="entry name" value="PHA_synth_III_C"/>
    <property type="match status" value="1"/>
</dbReference>
<reference evidence="8 9" key="1">
    <citation type="submission" date="2020-10" db="EMBL/GenBank/DDBJ databases">
        <title>complete genome sequencing of Lysobacter sp. H21R20.</title>
        <authorList>
            <person name="Bae J.-W."/>
            <person name="Lee S.-Y."/>
        </authorList>
    </citation>
    <scope>NUCLEOTIDE SEQUENCE [LARGE SCALE GENOMIC DNA]</scope>
    <source>
        <strain evidence="8 9">H21R20</strain>
    </source>
</reference>
<dbReference type="RefSeq" id="WP_193987019.1">
    <property type="nucleotide sequence ID" value="NZ_CP063656.1"/>
</dbReference>
<dbReference type="InterPro" id="IPR010125">
    <property type="entry name" value="PHA_synth_III_C"/>
</dbReference>
<protein>
    <recommendedName>
        <fullName evidence="2">Poly(3-hydroxyalkanoate) polymerase subunit PhaC</fullName>
    </recommendedName>
    <alternativeName>
        <fullName evidence="6">PHB synthase subunit PhaC</fullName>
    </alternativeName>
</protein>
<proteinExistence type="predicted"/>
<sequence>MDTSSPFSVGPFDFSADALAREAGGVQEKMRAGLKTLHQVGDISYGATPKEEVWNDGKVTLYRYRGAQLEDGRAPTAKVPLLIAYALVNRPYMVDLQADKSIVRGLLARGEDVYILDWGYPDRSDRYLELEDYIQRYLGGAIDHIRAAHHLDAINLLGICQGGAFSLCYAALNPTKIKNLVTMVTPVDFHTEDNMLSNWIREVDVDLMVDTLGNIPADMMNFTYLTLKPWRLFVQKYVGLIDIMDDKEALEDFLRMENWIFDSPDQAGEAFRQFTKQFYQANGFIKGSIRIGDRSVDLSRVDMPVLNVFAQHDHLVPPSSSQALGGLVGTEDYSELSFRGGHIGIYVSSRAQREVPQAVHEWLAQRSS</sequence>
<dbReference type="Gene3D" id="3.40.50.1820">
    <property type="entry name" value="alpha/beta hydrolase"/>
    <property type="match status" value="1"/>
</dbReference>
<dbReference type="InterPro" id="IPR000073">
    <property type="entry name" value="AB_hydrolase_1"/>
</dbReference>
<dbReference type="AlphaFoldDB" id="A0A7S6ZT55"/>
<evidence type="ECO:0000313" key="9">
    <source>
        <dbReference type="Proteomes" id="UP000594059"/>
    </source>
</evidence>
<dbReference type="GO" id="GO:0042619">
    <property type="term" value="P:poly-hydroxybutyrate biosynthetic process"/>
    <property type="evidence" value="ECO:0007669"/>
    <property type="project" value="UniProtKB-KW"/>
</dbReference>
<dbReference type="InterPro" id="IPR029058">
    <property type="entry name" value="AB_hydrolase_fold"/>
</dbReference>
<dbReference type="KEGG" id="lcic:INQ41_06140"/>
<evidence type="ECO:0000259" key="7">
    <source>
        <dbReference type="Pfam" id="PF00561"/>
    </source>
</evidence>
<name>A0A7S6ZT55_9GAMM</name>
<accession>A0A7S6ZT55</accession>
<organism evidence="8 9">
    <name type="scientific">Novilysobacter ciconiae</name>
    <dbReference type="NCBI Taxonomy" id="2781022"/>
    <lineage>
        <taxon>Bacteria</taxon>
        <taxon>Pseudomonadati</taxon>
        <taxon>Pseudomonadota</taxon>
        <taxon>Gammaproteobacteria</taxon>
        <taxon>Lysobacterales</taxon>
        <taxon>Lysobacteraceae</taxon>
        <taxon>Novilysobacter</taxon>
    </lineage>
</organism>
<evidence type="ECO:0000256" key="4">
    <source>
        <dbReference type="ARBA" id="ARBA00022752"/>
    </source>
</evidence>
<dbReference type="PANTHER" id="PTHR36837">
    <property type="entry name" value="POLY(3-HYDROXYALKANOATE) POLYMERASE SUBUNIT PHAC"/>
    <property type="match status" value="1"/>
</dbReference>
<dbReference type="PANTHER" id="PTHR36837:SF2">
    <property type="entry name" value="POLY(3-HYDROXYALKANOATE) POLYMERASE SUBUNIT PHAC"/>
    <property type="match status" value="1"/>
</dbReference>
<evidence type="ECO:0000256" key="5">
    <source>
        <dbReference type="ARBA" id="ARBA00023315"/>
    </source>
</evidence>
<keyword evidence="4" id="KW-0583">PHB biosynthesis</keyword>
<gene>
    <name evidence="8" type="ORF">INQ41_06140</name>
</gene>
<evidence type="ECO:0000313" key="8">
    <source>
        <dbReference type="EMBL" id="QOW20582.1"/>
    </source>
</evidence>
<dbReference type="EMBL" id="CP063656">
    <property type="protein sequence ID" value="QOW20582.1"/>
    <property type="molecule type" value="Genomic_DNA"/>
</dbReference>
<dbReference type="SUPFAM" id="SSF53474">
    <property type="entry name" value="alpha/beta-Hydrolases"/>
    <property type="match status" value="1"/>
</dbReference>
<evidence type="ECO:0000256" key="1">
    <source>
        <dbReference type="ARBA" id="ARBA00004683"/>
    </source>
</evidence>
<comment type="pathway">
    <text evidence="1">Biopolymer metabolism; poly-(R)-3-hydroxybutanoate biosynthesis.</text>
</comment>
<evidence type="ECO:0000256" key="6">
    <source>
        <dbReference type="ARBA" id="ARBA00033356"/>
    </source>
</evidence>
<keyword evidence="9" id="KW-1185">Reference proteome</keyword>
<dbReference type="Pfam" id="PF00561">
    <property type="entry name" value="Abhydrolase_1"/>
    <property type="match status" value="1"/>
</dbReference>
<evidence type="ECO:0000256" key="3">
    <source>
        <dbReference type="ARBA" id="ARBA00022679"/>
    </source>
</evidence>